<reference evidence="2 3" key="1">
    <citation type="submission" date="2019-06" db="EMBL/GenBank/DDBJ databases">
        <title>Genome Sequence of the Brown Rot Fungal Pathogen Monilinia fructicola.</title>
        <authorList>
            <person name="De Miccolis Angelini R.M."/>
            <person name="Landi L."/>
            <person name="Abate D."/>
            <person name="Pollastro S."/>
            <person name="Romanazzi G."/>
            <person name="Faretra F."/>
        </authorList>
    </citation>
    <scope>NUCLEOTIDE SEQUENCE [LARGE SCALE GENOMIC DNA]</scope>
    <source>
        <strain evidence="2 3">Mfrc123</strain>
    </source>
</reference>
<organism evidence="2 3">
    <name type="scientific">Monilinia fructicola</name>
    <name type="common">Brown rot fungus</name>
    <name type="synonym">Ciboria fructicola</name>
    <dbReference type="NCBI Taxonomy" id="38448"/>
    <lineage>
        <taxon>Eukaryota</taxon>
        <taxon>Fungi</taxon>
        <taxon>Dikarya</taxon>
        <taxon>Ascomycota</taxon>
        <taxon>Pezizomycotina</taxon>
        <taxon>Leotiomycetes</taxon>
        <taxon>Helotiales</taxon>
        <taxon>Sclerotiniaceae</taxon>
        <taxon>Monilinia</taxon>
    </lineage>
</organism>
<dbReference type="AlphaFoldDB" id="A0A5M9K2G3"/>
<dbReference type="Proteomes" id="UP000322873">
    <property type="component" value="Unassembled WGS sequence"/>
</dbReference>
<evidence type="ECO:0000313" key="3">
    <source>
        <dbReference type="Proteomes" id="UP000322873"/>
    </source>
</evidence>
<sequence>MMLLQQKTWEPEPDDSSERGPDSDEPLRLQRQRTGASSPTNLSTDDLQPDGSDPKDISRCFPDFKRDRKTLPIRHNSKD</sequence>
<name>A0A5M9K2G3_MONFR</name>
<accession>A0A5M9K2G3</accession>
<feature type="compositionally biased region" description="Polar residues" evidence="1">
    <location>
        <begin position="32"/>
        <end position="46"/>
    </location>
</feature>
<evidence type="ECO:0000256" key="1">
    <source>
        <dbReference type="SAM" id="MobiDB-lite"/>
    </source>
</evidence>
<feature type="compositionally biased region" description="Basic and acidic residues" evidence="1">
    <location>
        <begin position="52"/>
        <end position="79"/>
    </location>
</feature>
<feature type="region of interest" description="Disordered" evidence="1">
    <location>
        <begin position="1"/>
        <end position="79"/>
    </location>
</feature>
<evidence type="ECO:0000313" key="2">
    <source>
        <dbReference type="EMBL" id="KAA8574619.1"/>
    </source>
</evidence>
<dbReference type="EMBL" id="VICG01000002">
    <property type="protein sequence ID" value="KAA8574619.1"/>
    <property type="molecule type" value="Genomic_DNA"/>
</dbReference>
<feature type="compositionally biased region" description="Basic and acidic residues" evidence="1">
    <location>
        <begin position="16"/>
        <end position="28"/>
    </location>
</feature>
<keyword evidence="3" id="KW-1185">Reference proteome</keyword>
<comment type="caution">
    <text evidence="2">The sequence shown here is derived from an EMBL/GenBank/DDBJ whole genome shotgun (WGS) entry which is preliminary data.</text>
</comment>
<protein>
    <submittedName>
        <fullName evidence="2">Uncharacterized protein</fullName>
    </submittedName>
</protein>
<gene>
    <name evidence="2" type="ORF">EYC84_003871</name>
</gene>
<proteinExistence type="predicted"/>